<dbReference type="Gene3D" id="2.30.110.10">
    <property type="entry name" value="Electron Transport, Fmn-binding Protein, Chain A"/>
    <property type="match status" value="1"/>
</dbReference>
<dbReference type="PANTHER" id="PTHR42815">
    <property type="entry name" value="FAD-BINDING, PUTATIVE (AFU_ORTHOLOGUE AFUA_6G07600)-RELATED"/>
    <property type="match status" value="1"/>
</dbReference>
<dbReference type="EMBL" id="JAINVV010000016">
    <property type="protein sequence ID" value="MBY8826339.1"/>
    <property type="molecule type" value="Genomic_DNA"/>
</dbReference>
<keyword evidence="3" id="KW-1185">Reference proteome</keyword>
<proteinExistence type="predicted"/>
<feature type="domain" description="Pyridoxamine 5'-phosphate oxidase N-terminal" evidence="1">
    <location>
        <begin position="30"/>
        <end position="146"/>
    </location>
</feature>
<dbReference type="InterPro" id="IPR024029">
    <property type="entry name" value="Pyridox_Oxase_FMN-dep"/>
</dbReference>
<sequence length="201" mass="22190">MADQPDLDTLYAPPSPMIEKAMLDRIVDYHADYLRIATFFCLATGRSGGLDASPRGGPPGFVHVLDPRTVAFADWPGNNRIESMRNIQADDRVAMLFLFPGLEVFLRINGNASVSTEPALLDRLKEGERLPKAATVVAVNEVLFHCGKAVNRAKLWLPESRIDRTTLPTVGKMLVALADLQDADADAFDAHYDHAVRNELY</sequence>
<dbReference type="Pfam" id="PF01243">
    <property type="entry name" value="PNPOx_N"/>
    <property type="match status" value="1"/>
</dbReference>
<evidence type="ECO:0000313" key="2">
    <source>
        <dbReference type="EMBL" id="MBY8826339.1"/>
    </source>
</evidence>
<accession>A0ABS7PZG8</accession>
<gene>
    <name evidence="2" type="ORF">K7G82_28810</name>
</gene>
<dbReference type="PANTHER" id="PTHR42815:SF2">
    <property type="entry name" value="FAD-BINDING, PUTATIVE (AFU_ORTHOLOGUE AFUA_6G07600)-RELATED"/>
    <property type="match status" value="1"/>
</dbReference>
<reference evidence="2 3" key="1">
    <citation type="submission" date="2021-08" db="EMBL/GenBank/DDBJ databases">
        <authorList>
            <person name="Tuo L."/>
        </authorList>
    </citation>
    <scope>NUCLEOTIDE SEQUENCE [LARGE SCALE GENOMIC DNA]</scope>
    <source>
        <strain evidence="2 3">JCM 31229</strain>
    </source>
</reference>
<dbReference type="NCBIfam" id="TIGR04025">
    <property type="entry name" value="PPOX_FMN_DR2398"/>
    <property type="match status" value="1"/>
</dbReference>
<dbReference type="InterPro" id="IPR011576">
    <property type="entry name" value="Pyridox_Oxase_N"/>
</dbReference>
<dbReference type="Proteomes" id="UP000706039">
    <property type="component" value="Unassembled WGS sequence"/>
</dbReference>
<organism evidence="2 3">
    <name type="scientific">Sphingomonas colocasiae</name>
    <dbReference type="NCBI Taxonomy" id="1848973"/>
    <lineage>
        <taxon>Bacteria</taxon>
        <taxon>Pseudomonadati</taxon>
        <taxon>Pseudomonadota</taxon>
        <taxon>Alphaproteobacteria</taxon>
        <taxon>Sphingomonadales</taxon>
        <taxon>Sphingomonadaceae</taxon>
        <taxon>Sphingomonas</taxon>
    </lineage>
</organism>
<protein>
    <submittedName>
        <fullName evidence="2">Pyridoxamine 5'-phosphate oxidase family protein</fullName>
    </submittedName>
</protein>
<name>A0ABS7PZG8_9SPHN</name>
<evidence type="ECO:0000259" key="1">
    <source>
        <dbReference type="Pfam" id="PF01243"/>
    </source>
</evidence>
<comment type="caution">
    <text evidence="2">The sequence shown here is derived from an EMBL/GenBank/DDBJ whole genome shotgun (WGS) entry which is preliminary data.</text>
</comment>
<dbReference type="RefSeq" id="WP_222993906.1">
    <property type="nucleotide sequence ID" value="NZ_JAINVV010000016.1"/>
</dbReference>
<dbReference type="SUPFAM" id="SSF50475">
    <property type="entry name" value="FMN-binding split barrel"/>
    <property type="match status" value="1"/>
</dbReference>
<dbReference type="InterPro" id="IPR012349">
    <property type="entry name" value="Split_barrel_FMN-bd"/>
</dbReference>
<evidence type="ECO:0000313" key="3">
    <source>
        <dbReference type="Proteomes" id="UP000706039"/>
    </source>
</evidence>